<organism evidence="2 3">
    <name type="scientific">Luedemannella helvata</name>
    <dbReference type="NCBI Taxonomy" id="349315"/>
    <lineage>
        <taxon>Bacteria</taxon>
        <taxon>Bacillati</taxon>
        <taxon>Actinomycetota</taxon>
        <taxon>Actinomycetes</taxon>
        <taxon>Micromonosporales</taxon>
        <taxon>Micromonosporaceae</taxon>
        <taxon>Luedemannella</taxon>
    </lineage>
</organism>
<evidence type="ECO:0000313" key="3">
    <source>
        <dbReference type="Proteomes" id="UP001500655"/>
    </source>
</evidence>
<accession>A0ABP4WLM7</accession>
<name>A0ABP4WLM7_9ACTN</name>
<keyword evidence="1" id="KW-0812">Transmembrane</keyword>
<reference evidence="3" key="1">
    <citation type="journal article" date="2019" name="Int. J. Syst. Evol. Microbiol.">
        <title>The Global Catalogue of Microorganisms (GCM) 10K type strain sequencing project: providing services to taxonomists for standard genome sequencing and annotation.</title>
        <authorList>
            <consortium name="The Broad Institute Genomics Platform"/>
            <consortium name="The Broad Institute Genome Sequencing Center for Infectious Disease"/>
            <person name="Wu L."/>
            <person name="Ma J."/>
        </authorList>
    </citation>
    <scope>NUCLEOTIDE SEQUENCE [LARGE SCALE GENOMIC DNA]</scope>
    <source>
        <strain evidence="3">JCM 13249</strain>
    </source>
</reference>
<proteinExistence type="predicted"/>
<gene>
    <name evidence="2" type="ORF">GCM10009681_24870</name>
</gene>
<keyword evidence="3" id="KW-1185">Reference proteome</keyword>
<evidence type="ECO:0000256" key="1">
    <source>
        <dbReference type="SAM" id="Phobius"/>
    </source>
</evidence>
<sequence length="65" mass="7039">MFAVIAAVIFAVELILMLAKEDLGPVLTMNFLTTLAFLCIALHLAGAGTWGSRYRSYRGRRPGPG</sequence>
<feature type="transmembrane region" description="Helical" evidence="1">
    <location>
        <begin position="29"/>
        <end position="51"/>
    </location>
</feature>
<dbReference type="Proteomes" id="UP001500655">
    <property type="component" value="Unassembled WGS sequence"/>
</dbReference>
<evidence type="ECO:0000313" key="2">
    <source>
        <dbReference type="EMBL" id="GAA1752988.1"/>
    </source>
</evidence>
<keyword evidence="1" id="KW-1133">Transmembrane helix</keyword>
<keyword evidence="1" id="KW-0472">Membrane</keyword>
<protein>
    <submittedName>
        <fullName evidence="2">Uncharacterized protein</fullName>
    </submittedName>
</protein>
<dbReference type="EMBL" id="BAAALS010000010">
    <property type="protein sequence ID" value="GAA1752988.1"/>
    <property type="molecule type" value="Genomic_DNA"/>
</dbReference>
<comment type="caution">
    <text evidence="2">The sequence shown here is derived from an EMBL/GenBank/DDBJ whole genome shotgun (WGS) entry which is preliminary data.</text>
</comment>
<dbReference type="RefSeq" id="WP_344080437.1">
    <property type="nucleotide sequence ID" value="NZ_BAAALS010000010.1"/>
</dbReference>